<organism evidence="1 2">
    <name type="scientific">Dietzia maris</name>
    <dbReference type="NCBI Taxonomy" id="37915"/>
    <lineage>
        <taxon>Bacteria</taxon>
        <taxon>Bacillati</taxon>
        <taxon>Actinomycetota</taxon>
        <taxon>Actinomycetes</taxon>
        <taxon>Mycobacteriales</taxon>
        <taxon>Dietziaceae</taxon>
        <taxon>Dietzia</taxon>
    </lineage>
</organism>
<dbReference type="EMBL" id="JAWLKJ010000003">
    <property type="protein sequence ID" value="MDV6300184.1"/>
    <property type="molecule type" value="Genomic_DNA"/>
</dbReference>
<gene>
    <name evidence="1" type="ORF">R3P82_13845</name>
</gene>
<dbReference type="RefSeq" id="WP_317470732.1">
    <property type="nucleotide sequence ID" value="NZ_JAWLKJ010000003.1"/>
</dbReference>
<proteinExistence type="predicted"/>
<accession>A0AAE4QXJ1</accession>
<reference evidence="1" key="1">
    <citation type="submission" date="2023-10" db="EMBL/GenBank/DDBJ databases">
        <title>Development of a sustainable strategy for remediation of hydrocarbon-contaminated territories based on the waste exchange concept.</title>
        <authorList>
            <person name="Krivoruchko A."/>
        </authorList>
    </citation>
    <scope>NUCLEOTIDE SEQUENCE</scope>
    <source>
        <strain evidence="1">IEGM 1175</strain>
    </source>
</reference>
<protein>
    <submittedName>
        <fullName evidence="1">Uncharacterized protein</fullName>
    </submittedName>
</protein>
<sequence length="86" mass="9279">MPITVHQRRPTFEAVQYQPGVNCAEVGEFIGHEVHPPGQCDPSGVLGIPPSGGTTTARPGDWLLRAHSGELLICPVEVFDLMYEPA</sequence>
<comment type="caution">
    <text evidence="1">The sequence shown here is derived from an EMBL/GenBank/DDBJ whole genome shotgun (WGS) entry which is preliminary data.</text>
</comment>
<dbReference type="AlphaFoldDB" id="A0AAE4QXJ1"/>
<dbReference type="Proteomes" id="UP001185873">
    <property type="component" value="Unassembled WGS sequence"/>
</dbReference>
<evidence type="ECO:0000313" key="1">
    <source>
        <dbReference type="EMBL" id="MDV6300184.1"/>
    </source>
</evidence>
<name>A0AAE4QXJ1_9ACTN</name>
<evidence type="ECO:0000313" key="2">
    <source>
        <dbReference type="Proteomes" id="UP001185873"/>
    </source>
</evidence>